<dbReference type="Gene3D" id="6.10.280.150">
    <property type="match status" value="1"/>
</dbReference>
<dbReference type="EMBL" id="KD120057">
    <property type="protein sequence ID" value="EMS59509.1"/>
    <property type="molecule type" value="Genomic_DNA"/>
</dbReference>
<protein>
    <recommendedName>
        <fullName evidence="2">Protein SCAR</fullName>
    </recommendedName>
    <alternativeName>
        <fullName evidence="2">Protein WAVE</fullName>
    </alternativeName>
</protein>
<accession>M8AFT3</accession>
<keyword evidence="2" id="KW-0963">Cytoplasm</keyword>
<dbReference type="GO" id="GO:0071933">
    <property type="term" value="F:Arp2/3 complex binding"/>
    <property type="evidence" value="ECO:0007669"/>
    <property type="project" value="TreeGrafter"/>
</dbReference>
<comment type="similarity">
    <text evidence="1 2">Belongs to the SCAR/WAVE family.</text>
</comment>
<keyword evidence="2" id="KW-0206">Cytoskeleton</keyword>
<organism evidence="4">
    <name type="scientific">Triticum urartu</name>
    <name type="common">Red wild einkorn</name>
    <name type="synonym">Crithodium urartu</name>
    <dbReference type="NCBI Taxonomy" id="4572"/>
    <lineage>
        <taxon>Eukaryota</taxon>
        <taxon>Viridiplantae</taxon>
        <taxon>Streptophyta</taxon>
        <taxon>Embryophyta</taxon>
        <taxon>Tracheophyta</taxon>
        <taxon>Spermatophyta</taxon>
        <taxon>Magnoliopsida</taxon>
        <taxon>Liliopsida</taxon>
        <taxon>Poales</taxon>
        <taxon>Poaceae</taxon>
        <taxon>BOP clade</taxon>
        <taxon>Pooideae</taxon>
        <taxon>Triticodae</taxon>
        <taxon>Triticeae</taxon>
        <taxon>Triticinae</taxon>
        <taxon>Triticum</taxon>
    </lineage>
</organism>
<proteinExistence type="inferred from homology"/>
<dbReference type="GO" id="GO:0005856">
    <property type="term" value="C:cytoskeleton"/>
    <property type="evidence" value="ECO:0007669"/>
    <property type="project" value="UniProtKB-SubCell"/>
</dbReference>
<dbReference type="PANTHER" id="PTHR12902:SF31">
    <property type="entry name" value="PROTEIN SCAR"/>
    <property type="match status" value="1"/>
</dbReference>
<comment type="function">
    <text evidence="2">Involved in regulation of actin and microtubule organization. Part of a WAVE complex that activates the Arp2/3 complex.</text>
</comment>
<feature type="region of interest" description="Disordered" evidence="3">
    <location>
        <begin position="129"/>
        <end position="166"/>
    </location>
</feature>
<keyword evidence="2" id="KW-0009">Actin-binding</keyword>
<comment type="subcellular location">
    <subcellularLocation>
        <location evidence="2">Cytoplasm</location>
        <location evidence="2">Cytoskeleton</location>
    </subcellularLocation>
</comment>
<dbReference type="OMA" id="DACENTP"/>
<gene>
    <name evidence="4" type="ORF">TRIUR3_09271</name>
</gene>
<dbReference type="GO" id="GO:0030036">
    <property type="term" value="P:actin cytoskeleton organization"/>
    <property type="evidence" value="ECO:0007669"/>
    <property type="project" value="UniProtKB-UniRule"/>
</dbReference>
<dbReference type="GO" id="GO:0034237">
    <property type="term" value="F:protein kinase A regulatory subunit binding"/>
    <property type="evidence" value="ECO:0007669"/>
    <property type="project" value="TreeGrafter"/>
</dbReference>
<dbReference type="AlphaFoldDB" id="M8AFT3"/>
<evidence type="ECO:0000256" key="3">
    <source>
        <dbReference type="SAM" id="MobiDB-lite"/>
    </source>
</evidence>
<feature type="compositionally biased region" description="Basic and acidic residues" evidence="3">
    <location>
        <begin position="87"/>
        <end position="97"/>
    </location>
</feature>
<evidence type="ECO:0000256" key="2">
    <source>
        <dbReference type="RuleBase" id="RU367034"/>
    </source>
</evidence>
<evidence type="ECO:0000256" key="1">
    <source>
        <dbReference type="ARBA" id="ARBA00006993"/>
    </source>
</evidence>
<dbReference type="eggNOG" id="ENOG502QTI6">
    <property type="taxonomic scope" value="Eukaryota"/>
</dbReference>
<dbReference type="InterPro" id="IPR028288">
    <property type="entry name" value="SCAR/WAVE_fam"/>
</dbReference>
<reference evidence="4" key="1">
    <citation type="journal article" date="2013" name="Nature">
        <title>Draft genome of the wheat A-genome progenitor Triticum urartu.</title>
        <authorList>
            <person name="Ling H.Q."/>
            <person name="Zhao S."/>
            <person name="Liu D."/>
            <person name="Wang J."/>
            <person name="Sun H."/>
            <person name="Zhang C."/>
            <person name="Fan H."/>
            <person name="Li D."/>
            <person name="Dong L."/>
            <person name="Tao Y."/>
            <person name="Gao C."/>
            <person name="Wu H."/>
            <person name="Li Y."/>
            <person name="Cui Y."/>
            <person name="Guo X."/>
            <person name="Zheng S."/>
            <person name="Wang B."/>
            <person name="Yu K."/>
            <person name="Liang Q."/>
            <person name="Yang W."/>
            <person name="Lou X."/>
            <person name="Chen J."/>
            <person name="Feng M."/>
            <person name="Jian J."/>
            <person name="Zhang X."/>
            <person name="Luo G."/>
            <person name="Jiang Y."/>
            <person name="Liu J."/>
            <person name="Wang Z."/>
            <person name="Sha Y."/>
            <person name="Zhang B."/>
            <person name="Wu H."/>
            <person name="Tang D."/>
            <person name="Shen Q."/>
            <person name="Xue P."/>
            <person name="Zou S."/>
            <person name="Wang X."/>
            <person name="Liu X."/>
            <person name="Wang F."/>
            <person name="Yang Y."/>
            <person name="An X."/>
            <person name="Dong Z."/>
            <person name="Zhang K."/>
            <person name="Zhang X."/>
            <person name="Luo M.C."/>
            <person name="Dvorak J."/>
            <person name="Tong Y."/>
            <person name="Wang J."/>
            <person name="Yang H."/>
            <person name="Li Z."/>
            <person name="Wang D."/>
            <person name="Zhang A."/>
            <person name="Wang J."/>
        </authorList>
    </citation>
    <scope>NUCLEOTIDE SEQUENCE</scope>
</reference>
<name>M8AFT3_TRIUA</name>
<dbReference type="GO" id="GO:2000601">
    <property type="term" value="P:positive regulation of Arp2/3 complex-mediated actin nucleation"/>
    <property type="evidence" value="ECO:0007669"/>
    <property type="project" value="TreeGrafter"/>
</dbReference>
<sequence length="313" mass="34593">MARCTSMKHAQHEGHGVDQPVTLVGGTRPCSIEKFIQRCHGPPQLSMLDKYDAGGEGACLKRYTDPSFFRAHSAQHENKPDIQSSDIHSKPPAEEARHKKYSKFKTGALSDMLRQLKYRHIIGRIRHQKQNFQNKDSSQDEASEAPVWPSANSPEMSDTEAPCPAVPVNKEGSSYLVERTSSFGAWLSPGAASTRACDITEDNADGFDSHGANKADENANIATNARSALVDFIASRGESSRRKLSVKKHDDPLTESFRNMAKKLLLENGSTENLLNNKLVHSEDVPDPDEIAFYSKSAEDTQQDAEQCDHPCE</sequence>
<dbReference type="STRING" id="4572.M8AFT3"/>
<evidence type="ECO:0000313" key="4">
    <source>
        <dbReference type="EMBL" id="EMS59509.1"/>
    </source>
</evidence>
<dbReference type="GO" id="GO:0003779">
    <property type="term" value="F:actin binding"/>
    <property type="evidence" value="ECO:0007669"/>
    <property type="project" value="UniProtKB-UniRule"/>
</dbReference>
<feature type="region of interest" description="Disordered" evidence="3">
    <location>
        <begin position="1"/>
        <end position="20"/>
    </location>
</feature>
<dbReference type="PANTHER" id="PTHR12902">
    <property type="entry name" value="WASP-1"/>
    <property type="match status" value="1"/>
</dbReference>
<feature type="region of interest" description="Disordered" evidence="3">
    <location>
        <begin position="74"/>
        <end position="99"/>
    </location>
</feature>